<organism evidence="2">
    <name type="scientific">Singulisphaera sp. Ch08</name>
    <dbReference type="NCBI Taxonomy" id="3120278"/>
    <lineage>
        <taxon>Bacteria</taxon>
        <taxon>Pseudomonadati</taxon>
        <taxon>Planctomycetota</taxon>
        <taxon>Planctomycetia</taxon>
        <taxon>Isosphaerales</taxon>
        <taxon>Isosphaeraceae</taxon>
        <taxon>Singulisphaera</taxon>
    </lineage>
</organism>
<dbReference type="Gene3D" id="3.40.630.30">
    <property type="match status" value="2"/>
</dbReference>
<dbReference type="EC" id="2.3.1.-" evidence="2"/>
<dbReference type="RefSeq" id="WP_406699771.1">
    <property type="nucleotide sequence ID" value="NZ_CP155447.1"/>
</dbReference>
<dbReference type="EMBL" id="CP155447">
    <property type="protein sequence ID" value="XBH06923.1"/>
    <property type="molecule type" value="Genomic_DNA"/>
</dbReference>
<dbReference type="GO" id="GO:0030649">
    <property type="term" value="P:aminoglycoside antibiotic catabolic process"/>
    <property type="evidence" value="ECO:0007669"/>
    <property type="project" value="TreeGrafter"/>
</dbReference>
<accession>A0AAU7CN85</accession>
<gene>
    <name evidence="2" type="ORF">V5E97_13040</name>
</gene>
<feature type="domain" description="N-acetyltransferase" evidence="1">
    <location>
        <begin position="45"/>
        <end position="186"/>
    </location>
</feature>
<sequence>MRQRLRSSGSILRPASSSRRRVSKVVVPMKVPSPVIRLPIRRGSVEFCLGTEADHEAVYQSLLHVFHGPDREAYLGALSDPTYRPEQRLLVKVDNRLVSHIHLTERRIRYGAVELPLNGVMWVGTLPEYRGMGFAQNLMRLADDRARETGAVVQALTTGMPQFYRPLGWGVCGRQTFGQTLSRNLPQVSDGLIEGRSGFWNVRPWRQVELNDLMALYELQYADTTGAVIRSEDYWRWIIGRKYAHVIWVACQGETVRGYAFVKDHKILEIASHPAHPQALKALLGRVRAEALERAYPEVIVHAPVDHPVLEAFRAASGKVIDQEEYEGTCSMYHIPSIDHFLELILPELARRAEQAGATGPLELGMTVGDRRWLVHIEGKKSRVEPDKLSRRHLTLSPSTLVRLLMGHSGIDGAATEEGFESSTGTALDAARVLFPVRPIWRSPLDSATA</sequence>
<dbReference type="AlphaFoldDB" id="A0AAU7CN85"/>
<evidence type="ECO:0000259" key="1">
    <source>
        <dbReference type="PROSITE" id="PS51186"/>
    </source>
</evidence>
<dbReference type="InterPro" id="IPR000182">
    <property type="entry name" value="GNAT_dom"/>
</dbReference>
<evidence type="ECO:0000313" key="2">
    <source>
        <dbReference type="EMBL" id="XBH06923.1"/>
    </source>
</evidence>
<name>A0AAU7CN85_9BACT</name>
<dbReference type="PANTHER" id="PTHR37817">
    <property type="entry name" value="N-ACETYLTRANSFERASE EIS"/>
    <property type="match status" value="1"/>
</dbReference>
<dbReference type="PANTHER" id="PTHR37817:SF1">
    <property type="entry name" value="N-ACETYLTRANSFERASE EIS"/>
    <property type="match status" value="1"/>
</dbReference>
<keyword evidence="2" id="KW-0012">Acyltransferase</keyword>
<dbReference type="PROSITE" id="PS51186">
    <property type="entry name" value="GNAT"/>
    <property type="match status" value="1"/>
</dbReference>
<dbReference type="SUPFAM" id="SSF55729">
    <property type="entry name" value="Acyl-CoA N-acyltransferases (Nat)"/>
    <property type="match status" value="1"/>
</dbReference>
<dbReference type="InterPro" id="IPR016181">
    <property type="entry name" value="Acyl_CoA_acyltransferase"/>
</dbReference>
<proteinExistence type="predicted"/>
<keyword evidence="2" id="KW-0808">Transferase</keyword>
<dbReference type="GO" id="GO:0034069">
    <property type="term" value="F:aminoglycoside N-acetyltransferase activity"/>
    <property type="evidence" value="ECO:0007669"/>
    <property type="project" value="TreeGrafter"/>
</dbReference>
<dbReference type="InterPro" id="IPR051554">
    <property type="entry name" value="Acetyltransferase_Eis"/>
</dbReference>
<dbReference type="Pfam" id="PF13527">
    <property type="entry name" value="Acetyltransf_9"/>
    <property type="match status" value="1"/>
</dbReference>
<reference evidence="2" key="1">
    <citation type="submission" date="2024-05" db="EMBL/GenBank/DDBJ databases">
        <title>Planctomycetes of the genus Singulisphaera possess chitinolytic capabilities.</title>
        <authorList>
            <person name="Ivanova A."/>
        </authorList>
    </citation>
    <scope>NUCLEOTIDE SEQUENCE</scope>
    <source>
        <strain evidence="2">Ch08T</strain>
    </source>
</reference>
<protein>
    <submittedName>
        <fullName evidence="2">GNAT family N-acetyltransferase</fullName>
        <ecNumber evidence="2">2.3.1.-</ecNumber>
    </submittedName>
</protein>
<dbReference type="CDD" id="cd04301">
    <property type="entry name" value="NAT_SF"/>
    <property type="match status" value="1"/>
</dbReference>